<evidence type="ECO:0000313" key="2">
    <source>
        <dbReference type="EMBL" id="MUP38677.1"/>
    </source>
</evidence>
<dbReference type="EMBL" id="WOTW01000030">
    <property type="protein sequence ID" value="MUP38677.1"/>
    <property type="molecule type" value="Genomic_DNA"/>
</dbReference>
<proteinExistence type="predicted"/>
<keyword evidence="1" id="KW-1133">Transmembrane helix</keyword>
<keyword evidence="1" id="KW-0812">Transmembrane</keyword>
<dbReference type="RefSeq" id="WP_156196264.1">
    <property type="nucleotide sequence ID" value="NZ_QTZN02000030.1"/>
</dbReference>
<evidence type="ECO:0000313" key="3">
    <source>
        <dbReference type="EMBL" id="MVB07882.1"/>
    </source>
</evidence>
<dbReference type="Proteomes" id="UP000462449">
    <property type="component" value="Unassembled WGS sequence"/>
</dbReference>
<dbReference type="EMBL" id="QTZN02000030">
    <property type="protein sequence ID" value="MVB07882.1"/>
    <property type="molecule type" value="Genomic_DNA"/>
</dbReference>
<dbReference type="AlphaFoldDB" id="A0A7M4D7P8"/>
<dbReference type="Proteomes" id="UP000285951">
    <property type="component" value="Unassembled WGS sequence"/>
</dbReference>
<evidence type="ECO:0000313" key="5">
    <source>
        <dbReference type="Proteomes" id="UP000462449"/>
    </source>
</evidence>
<feature type="transmembrane region" description="Helical" evidence="1">
    <location>
        <begin position="12"/>
        <end position="36"/>
    </location>
</feature>
<reference evidence="3 4" key="1">
    <citation type="submission" date="2019-11" db="EMBL/GenBank/DDBJ databases">
        <title>Draft genome sequence of Labilibaculum sp. strain SYP isolated from Black Sea.</title>
        <authorList>
            <person name="Yadav S."/>
            <person name="Villanueva L."/>
        </authorList>
    </citation>
    <scope>NUCLEOTIDE SEQUENCE [LARGE SCALE GENOMIC DNA]</scope>
    <source>
        <strain evidence="3 4">44</strain>
    </source>
</reference>
<organism evidence="2 5">
    <name type="scientific">Labilibaculum euxinus</name>
    <dbReference type="NCBI Taxonomy" id="2686357"/>
    <lineage>
        <taxon>Bacteria</taxon>
        <taxon>Pseudomonadati</taxon>
        <taxon>Bacteroidota</taxon>
        <taxon>Bacteroidia</taxon>
        <taxon>Marinilabiliales</taxon>
        <taxon>Marinifilaceae</taxon>
        <taxon>Labilibaculum</taxon>
    </lineage>
</organism>
<comment type="caution">
    <text evidence="2">The sequence shown here is derived from an EMBL/GenBank/DDBJ whole genome shotgun (WGS) entry which is preliminary data.</text>
</comment>
<evidence type="ECO:0000256" key="1">
    <source>
        <dbReference type="SAM" id="Phobius"/>
    </source>
</evidence>
<accession>A0A7M4D7P8</accession>
<gene>
    <name evidence="3" type="ORF">DWB62_012695</name>
    <name evidence="2" type="ORF">GNY23_12695</name>
</gene>
<evidence type="ECO:0000313" key="4">
    <source>
        <dbReference type="Proteomes" id="UP000285951"/>
    </source>
</evidence>
<keyword evidence="4" id="KW-1185">Reference proteome</keyword>
<name>A0A7M4D7P8_9BACT</name>
<protein>
    <submittedName>
        <fullName evidence="2">Uncharacterized protein</fullName>
    </submittedName>
</protein>
<sequence>MEIVSSLWSEGVLSIIIVSFADCEGVFFIVKVLSLWSGGIIGIKKVVFTGANAFFPIQKLFRSNAKGVSK</sequence>
<keyword evidence="1" id="KW-0472">Membrane</keyword>
<reference evidence="2 5" key="2">
    <citation type="submission" date="2019-12" db="EMBL/GenBank/DDBJ databases">
        <title>Draft genome sequence of Labilibaculum sp. strain 44 isolated from deep waters of Black Sea.</title>
        <authorList>
            <person name="Yadav S."/>
            <person name="Villanueva L."/>
        </authorList>
    </citation>
    <scope>NUCLEOTIDE SEQUENCE [LARGE SCALE GENOMIC DNA]</scope>
    <source>
        <strain evidence="2 5">44</strain>
    </source>
</reference>